<evidence type="ECO:0000256" key="7">
    <source>
        <dbReference type="ARBA" id="ARBA00022801"/>
    </source>
</evidence>
<evidence type="ECO:0000256" key="13">
    <source>
        <dbReference type="ARBA" id="ARBA00023279"/>
    </source>
</evidence>
<dbReference type="InterPro" id="IPR000008">
    <property type="entry name" value="C2_dom"/>
</dbReference>
<evidence type="ECO:0000259" key="18">
    <source>
        <dbReference type="PROSITE" id="PS50008"/>
    </source>
</evidence>
<dbReference type="AlphaFoldDB" id="A0A7K4USF8"/>
<feature type="non-terminal residue" evidence="19">
    <location>
        <position position="1"/>
    </location>
</feature>
<dbReference type="SUPFAM" id="SSF51695">
    <property type="entry name" value="PLC-like phosphodiesterases"/>
    <property type="match status" value="1"/>
</dbReference>
<dbReference type="GO" id="GO:0060470">
    <property type="term" value="P:positive regulation of cytosolic calcium ion concentration involved in egg activation"/>
    <property type="evidence" value="ECO:0007669"/>
    <property type="project" value="TreeGrafter"/>
</dbReference>
<evidence type="ECO:0000256" key="12">
    <source>
        <dbReference type="ARBA" id="ARBA00023242"/>
    </source>
</evidence>
<dbReference type="InterPro" id="IPR001711">
    <property type="entry name" value="PLipase_C_Pinositol-sp_Y"/>
</dbReference>
<evidence type="ECO:0000259" key="17">
    <source>
        <dbReference type="PROSITE" id="PS50004"/>
    </source>
</evidence>
<name>A0A7K4USF8_9SYLV</name>
<dbReference type="GO" id="GO:0048471">
    <property type="term" value="C:perinuclear region of cytoplasm"/>
    <property type="evidence" value="ECO:0007669"/>
    <property type="project" value="UniProtKB-SubCell"/>
</dbReference>
<keyword evidence="13" id="KW-0278">Fertilization</keyword>
<evidence type="ECO:0000256" key="9">
    <source>
        <dbReference type="ARBA" id="ARBA00022963"/>
    </source>
</evidence>
<dbReference type="InterPro" id="IPR015359">
    <property type="entry name" value="PLC_EF-hand-like"/>
</dbReference>
<dbReference type="EC" id="3.1.4.11" evidence="15"/>
<dbReference type="SUPFAM" id="SSF47473">
    <property type="entry name" value="EF-hand"/>
    <property type="match status" value="1"/>
</dbReference>
<dbReference type="InterPro" id="IPR035892">
    <property type="entry name" value="C2_domain_sf"/>
</dbReference>
<keyword evidence="9 15" id="KW-0442">Lipid degradation</keyword>
<dbReference type="Gene3D" id="1.10.238.10">
    <property type="entry name" value="EF-hand"/>
    <property type="match status" value="1"/>
</dbReference>
<dbReference type="Gene3D" id="3.20.20.190">
    <property type="entry name" value="Phosphatidylinositol (PI) phosphodiesterase"/>
    <property type="match status" value="1"/>
</dbReference>
<dbReference type="SUPFAM" id="SSF49562">
    <property type="entry name" value="C2 domain (Calcium/lipid-binding domain, CaLB)"/>
    <property type="match status" value="1"/>
</dbReference>
<dbReference type="EMBL" id="VXBN01016918">
    <property type="protein sequence ID" value="NWR12603.1"/>
    <property type="molecule type" value="Genomic_DNA"/>
</dbReference>
<dbReference type="SMART" id="SM00149">
    <property type="entry name" value="PLCYc"/>
    <property type="match status" value="1"/>
</dbReference>
<dbReference type="Pfam" id="PF09279">
    <property type="entry name" value="EF-hand_like"/>
    <property type="match status" value="1"/>
</dbReference>
<evidence type="ECO:0000256" key="1">
    <source>
        <dbReference type="ARBA" id="ARBA00001913"/>
    </source>
</evidence>
<dbReference type="PANTHER" id="PTHR10336:SF29">
    <property type="entry name" value="1-PHOSPHATIDYLINOSITOL 4,5-BISPHOSPHATE PHOSPHODIESTERASE ZETA-1"/>
    <property type="match status" value="1"/>
</dbReference>
<dbReference type="SMART" id="SM00239">
    <property type="entry name" value="C2"/>
    <property type="match status" value="1"/>
</dbReference>
<evidence type="ECO:0000256" key="16">
    <source>
        <dbReference type="SAM" id="MobiDB-lite"/>
    </source>
</evidence>
<evidence type="ECO:0000256" key="11">
    <source>
        <dbReference type="ARBA" id="ARBA00023224"/>
    </source>
</evidence>
<comment type="cofactor">
    <cofactor evidence="1">
        <name>Ca(2+)</name>
        <dbReference type="ChEBI" id="CHEBI:29108"/>
    </cofactor>
</comment>
<dbReference type="GO" id="GO:0016042">
    <property type="term" value="P:lipid catabolic process"/>
    <property type="evidence" value="ECO:0007669"/>
    <property type="project" value="UniProtKB-KW"/>
</dbReference>
<keyword evidence="7 15" id="KW-0378">Hydrolase</keyword>
<dbReference type="InterPro" id="IPR017946">
    <property type="entry name" value="PLC-like_Pdiesterase_TIM-brl"/>
</dbReference>
<dbReference type="GO" id="GO:0004435">
    <property type="term" value="F:phosphatidylinositol-4,5-bisphosphate phospholipase C activity"/>
    <property type="evidence" value="ECO:0007669"/>
    <property type="project" value="UniProtKB-EC"/>
</dbReference>
<gene>
    <name evidence="19" type="primary">Plcz1</name>
    <name evidence="19" type="ORF">SINWEB_R07617</name>
</gene>
<dbReference type="FunFam" id="3.20.20.190:FF:000039">
    <property type="entry name" value="Phosphoinositide phospholipase C"/>
    <property type="match status" value="1"/>
</dbReference>
<dbReference type="OrthoDB" id="269822at2759"/>
<dbReference type="Gene3D" id="2.60.40.150">
    <property type="entry name" value="C2 domain"/>
    <property type="match status" value="1"/>
</dbReference>
<keyword evidence="5" id="KW-0217">Developmental protein</keyword>
<keyword evidence="6" id="KW-0963">Cytoplasm</keyword>
<feature type="domain" description="PI-PLC Y-box" evidence="18">
    <location>
        <begin position="374"/>
        <end position="490"/>
    </location>
</feature>
<organism evidence="19 20">
    <name type="scientific">Sinosuthora webbiana</name>
    <dbReference type="NCBI Taxonomy" id="337173"/>
    <lineage>
        <taxon>Eukaryota</taxon>
        <taxon>Metazoa</taxon>
        <taxon>Chordata</taxon>
        <taxon>Craniata</taxon>
        <taxon>Vertebrata</taxon>
        <taxon>Euteleostomi</taxon>
        <taxon>Archelosauria</taxon>
        <taxon>Archosauria</taxon>
        <taxon>Dinosauria</taxon>
        <taxon>Saurischia</taxon>
        <taxon>Theropoda</taxon>
        <taxon>Coelurosauria</taxon>
        <taxon>Aves</taxon>
        <taxon>Neognathae</taxon>
        <taxon>Neoaves</taxon>
        <taxon>Telluraves</taxon>
        <taxon>Australaves</taxon>
        <taxon>Passeriformes</taxon>
        <taxon>Sylvioidea</taxon>
        <taxon>Sylviidae</taxon>
        <taxon>Sinosuthora</taxon>
    </lineage>
</organism>
<evidence type="ECO:0000256" key="6">
    <source>
        <dbReference type="ARBA" id="ARBA00022490"/>
    </source>
</evidence>
<comment type="function">
    <text evidence="2">The production of the second messenger molecules diacylglycerol (DAG) and inositol 1,4,5-trisphosphate (IP3) is mediated by activated phosphatidylinositol-specific phospholipase C enzymes. In vitro, hydrolyzes PtdIns(4,5)P2 in a Ca(2+)-dependent manner. Triggers intracellular Ca(2+) oscillations in oocytes solely during M phase and is involved in inducing oocyte activation and initiating embryonic development up to the blastocyst stage. Is therefore a strong candidate for the egg-activating soluble sperm factor that is transferred from the sperm into the egg cytoplasm following gamete membrane fusion. May exert an inhibitory effect on phospholipase-C-coupled processes that depend on calcium ions and protein kinase C, including CFTR trafficking and function.</text>
</comment>
<dbReference type="Pfam" id="PF00388">
    <property type="entry name" value="PI-PLC-X"/>
    <property type="match status" value="1"/>
</dbReference>
<comment type="subcellular location">
    <subcellularLocation>
        <location evidence="4">Cytoplasm</location>
        <location evidence="4">Perinuclear region</location>
    </subcellularLocation>
    <subcellularLocation>
        <location evidence="3">Nucleus</location>
    </subcellularLocation>
</comment>
<evidence type="ECO:0000256" key="10">
    <source>
        <dbReference type="ARBA" id="ARBA00023098"/>
    </source>
</evidence>
<evidence type="ECO:0000256" key="14">
    <source>
        <dbReference type="ARBA" id="ARBA00023674"/>
    </source>
</evidence>
<dbReference type="CDD" id="cd00275">
    <property type="entry name" value="C2_PLC_like"/>
    <property type="match status" value="1"/>
</dbReference>
<dbReference type="PROSITE" id="PS50004">
    <property type="entry name" value="C2"/>
    <property type="match status" value="1"/>
</dbReference>
<dbReference type="GO" id="GO:0035556">
    <property type="term" value="P:intracellular signal transduction"/>
    <property type="evidence" value="ECO:0007669"/>
    <property type="project" value="InterPro"/>
</dbReference>
<dbReference type="Pfam" id="PF00168">
    <property type="entry name" value="C2"/>
    <property type="match status" value="1"/>
</dbReference>
<dbReference type="PRINTS" id="PR00390">
    <property type="entry name" value="PHPHLIPASEC"/>
</dbReference>
<dbReference type="PROSITE" id="PS50008">
    <property type="entry name" value="PIPLC_Y_DOMAIN"/>
    <property type="match status" value="1"/>
</dbReference>
<dbReference type="FunFam" id="1.10.238.10:FF:000005">
    <property type="entry name" value="Phosphoinositide phospholipase C"/>
    <property type="match status" value="1"/>
</dbReference>
<dbReference type="InterPro" id="IPR001192">
    <property type="entry name" value="PI-PLC_fam"/>
</dbReference>
<protein>
    <recommendedName>
        <fullName evidence="15">Phosphoinositide phospholipase C</fullName>
        <ecNumber evidence="15">3.1.4.11</ecNumber>
    </recommendedName>
</protein>
<evidence type="ECO:0000256" key="5">
    <source>
        <dbReference type="ARBA" id="ARBA00022473"/>
    </source>
</evidence>
<evidence type="ECO:0000256" key="8">
    <source>
        <dbReference type="ARBA" id="ARBA00022837"/>
    </source>
</evidence>
<feature type="compositionally biased region" description="Acidic residues" evidence="16">
    <location>
        <begin position="322"/>
        <end position="336"/>
    </location>
</feature>
<dbReference type="Pfam" id="PF00387">
    <property type="entry name" value="PI-PLC-Y"/>
    <property type="match status" value="1"/>
</dbReference>
<dbReference type="PANTHER" id="PTHR10336">
    <property type="entry name" value="PHOSPHOINOSITIDE-SPECIFIC PHOSPHOLIPASE C FAMILY PROTEIN"/>
    <property type="match status" value="1"/>
</dbReference>
<dbReference type="SMART" id="SM00148">
    <property type="entry name" value="PLCXc"/>
    <property type="match status" value="1"/>
</dbReference>
<comment type="caution">
    <text evidence="19">The sequence shown here is derived from an EMBL/GenBank/DDBJ whole genome shotgun (WGS) entry which is preliminary data.</text>
</comment>
<evidence type="ECO:0000256" key="3">
    <source>
        <dbReference type="ARBA" id="ARBA00004123"/>
    </source>
</evidence>
<dbReference type="PROSITE" id="PS50007">
    <property type="entry name" value="PIPLC_X_DOMAIN"/>
    <property type="match status" value="1"/>
</dbReference>
<comment type="catalytic activity">
    <reaction evidence="14">
        <text>a 1,2-diacyl-sn-glycero-3-phospho-(1D-myo-inositol-4,5-bisphosphate) + H2O = 1D-myo-inositol 1,4,5-trisphosphate + a 1,2-diacyl-sn-glycerol + H(+)</text>
        <dbReference type="Rhea" id="RHEA:33179"/>
        <dbReference type="ChEBI" id="CHEBI:15377"/>
        <dbReference type="ChEBI" id="CHEBI:15378"/>
        <dbReference type="ChEBI" id="CHEBI:17815"/>
        <dbReference type="ChEBI" id="CHEBI:58456"/>
        <dbReference type="ChEBI" id="CHEBI:203600"/>
        <dbReference type="EC" id="3.1.4.11"/>
    </reaction>
    <physiologicalReaction direction="left-to-right" evidence="14">
        <dbReference type="Rhea" id="RHEA:33180"/>
    </physiologicalReaction>
</comment>
<feature type="domain" description="C2" evidence="17">
    <location>
        <begin position="490"/>
        <end position="616"/>
    </location>
</feature>
<evidence type="ECO:0000256" key="4">
    <source>
        <dbReference type="ARBA" id="ARBA00004556"/>
    </source>
</evidence>
<keyword evidence="8" id="KW-0106">Calcium</keyword>
<keyword evidence="10 15" id="KW-0443">Lipid metabolism</keyword>
<accession>A0A7K4USF8</accession>
<feature type="non-terminal residue" evidence="19">
    <location>
        <position position="634"/>
    </location>
</feature>
<reference evidence="19 20" key="1">
    <citation type="submission" date="2019-09" db="EMBL/GenBank/DDBJ databases">
        <title>Bird 10,000 Genomes (B10K) Project - Family phase.</title>
        <authorList>
            <person name="Zhang G."/>
        </authorList>
    </citation>
    <scope>NUCLEOTIDE SEQUENCE [LARGE SCALE GENOMIC DNA]</scope>
    <source>
        <strain evidence="19">B10K-DU-002-08</strain>
        <tissue evidence="19">Muscle</tissue>
    </source>
</reference>
<keyword evidence="12" id="KW-0539">Nucleus</keyword>
<evidence type="ECO:0000313" key="19">
    <source>
        <dbReference type="EMBL" id="NWR12603.1"/>
    </source>
</evidence>
<evidence type="ECO:0000256" key="15">
    <source>
        <dbReference type="RuleBase" id="RU361133"/>
    </source>
</evidence>
<feature type="region of interest" description="Disordered" evidence="16">
    <location>
        <begin position="317"/>
        <end position="360"/>
    </location>
</feature>
<evidence type="ECO:0000256" key="2">
    <source>
        <dbReference type="ARBA" id="ARBA00003992"/>
    </source>
</evidence>
<keyword evidence="20" id="KW-1185">Reference proteome</keyword>
<keyword evidence="11" id="KW-0807">Transducer</keyword>
<sequence length="634" mass="72791">SHTWFWNLIQNDFRTGNIDFEGCMRLLEKMQIPFDEDHLKHIFKKTIDKHTGDIISMDDFRAIYRALVHRPEYEELFKAYSTDGKILPDGQLLKFLVKEQFQTEANETTALEIIMKYEPIDEVRTKRMMSFEGFIRYMNSEECSIFKSQHRSIYQDMNHPLCDYFISSSHNTYLIADQIMGPSHLWGYTSALLKGCRCLEIDCWDGHNNEPVVYHGHTLTSKIPFRSVIHVIDKYAFMSSAYPLVLSLENHCSPKQQEVMADCLKTILGDKLLSSPIGGEVDMTRLPSPEALKFKVLIKNKKVGTLEQSLLRMDDDYRGETEELSDSDSDDEDSDDTLPVRTVRSPSKRKGERKSSLLPPKKTKVRKTKIALALSDLVVYTKSQKFVSFDHSLQHQQCFENNSIGESYARKLLRSSAKEFIAHTARFITRIYPKGTRMSSSNYNPQEFWNVGCQMVALNFQTPGTQMELQDGKFLDNGGCGYVLKPEFLRDRNTTFTPRNVGGHSKPMSLSIRLISGHQLPPSSMSKTNKADPMVQIEIYGVPEDQTRKKSSVIKSNALCPKWNETFSFNIQVPELAMIRFCVEDEISLVNNEFLGQYTLPVMSLNTGYRKIPLMSKDGIKLESASLFAHVWYY</sequence>
<evidence type="ECO:0000313" key="20">
    <source>
        <dbReference type="Proteomes" id="UP000580691"/>
    </source>
</evidence>
<dbReference type="InterPro" id="IPR000909">
    <property type="entry name" value="PLipase_C_PInositol-sp_X_dom"/>
</dbReference>
<dbReference type="GO" id="GO:0005634">
    <property type="term" value="C:nucleus"/>
    <property type="evidence" value="ECO:0007669"/>
    <property type="project" value="UniProtKB-SubCell"/>
</dbReference>
<proteinExistence type="predicted"/>
<dbReference type="Proteomes" id="UP000580691">
    <property type="component" value="Unassembled WGS sequence"/>
</dbReference>
<dbReference type="InterPro" id="IPR011992">
    <property type="entry name" value="EF-hand-dom_pair"/>
</dbReference>